<dbReference type="GO" id="GO:0008477">
    <property type="term" value="F:purine nucleosidase activity"/>
    <property type="evidence" value="ECO:0007669"/>
    <property type="project" value="TreeGrafter"/>
</dbReference>
<feature type="domain" description="Inosine/uridine-preferring nucleoside hydrolase" evidence="5">
    <location>
        <begin position="610"/>
        <end position="966"/>
    </location>
</feature>
<feature type="compositionally biased region" description="Pro residues" evidence="4">
    <location>
        <begin position="373"/>
        <end position="383"/>
    </location>
</feature>
<feature type="region of interest" description="Disordered" evidence="4">
    <location>
        <begin position="158"/>
        <end position="181"/>
    </location>
</feature>
<dbReference type="Proteomes" id="UP000813385">
    <property type="component" value="Unassembled WGS sequence"/>
</dbReference>
<protein>
    <submittedName>
        <fullName evidence="7">Uridine nucleosidase-like protein</fullName>
    </submittedName>
</protein>
<feature type="region of interest" description="Disordered" evidence="4">
    <location>
        <begin position="274"/>
        <end position="522"/>
    </location>
</feature>
<feature type="compositionally biased region" description="Basic and acidic residues" evidence="4">
    <location>
        <begin position="158"/>
        <end position="169"/>
    </location>
</feature>
<dbReference type="Pfam" id="PF07808">
    <property type="entry name" value="RED_N"/>
    <property type="match status" value="1"/>
</dbReference>
<comment type="caution">
    <text evidence="7">The sequence shown here is derived from an EMBL/GenBank/DDBJ whole genome shotgun (WGS) entry which is preliminary data.</text>
</comment>
<name>A0A8K0TK26_9PEZI</name>
<sequence length="987" mass="107377">MNNEQFRRLVGSATPAGNQKNGAASTPAPAGGSALGSRMRSSIPMTPRSVAGGSSRNEFARQMAARDLANKPKKTFKTSAPKGSRLATGYTDRTREREAEEEDERAERIKALEELLKEEKIDQETFEKQRSAIAGGDLTSTHLVKGLDFKLLERVRRGEDVYGDKKDTPEEQEEEPSADVDDEFEALAGKEVQAVAKETTQKKKGELAPLALIPGKKRTRDQIVAEMKAARAAAAKAAQEASLGDRFRKIGAKQKAGTRIERDSRGREVLIIIDEDGHEKRKVRKLQPEQEQAQRDQMRPDENVAPLGMEVPEEYRKKQEVEEEEDDDDIFADAGDDYDPLAGMSDSDDDEGDEKTEEEKAAAAAEAADTKAMPPPPPPPKPARPQNYFEGSKSELLSSRVHKAPSMSDPSLQAAFQKAAQLGAKERTAEREVDEDDEEAKKRAEKHRQMLQSASRDDEDLDMGFGTSRFEDEEDFDEKKVKFSEWRGAGGGDDDGDEGGSKGGKEKRKRGPKKRKGDANNAEDVLRVMAERKAKSLSNGRLDYVFDLNMKLENRGIGSGDLHAIHSLTVLVLCWRRGSVRCRSPKRRLGPRPDIADGTQRPQRALLVPVWLDCDPGHDDTFAILLAAYHPGIKLLGISTVFGNAPLEKTTANAASILTAIGKHDEIPVYAGASHALTRPPMHHPTDIHGESGLDGTDLLPRPLVPANQTDDAVDAAAAALRAEPAGTAWVVATGSFTNAAALFQRHPDLVAHVKGLSVMGGAFGAGFTKCPMGKVGNVERVGNYTPWAEFNIIADPEAAAFIFENPALAAKTTVAPLDLTHQVLATEEVRTLLLYGPEGALLREKFAGRGKTTLRQMLVELLMFFAKTYADVFGITAGPPLHDPLAVAAVLAGTPHEIAFHDFDAADGGDAAHPERFSVHVVTEGSYEDALAEKTETGRTTLTKLPAGAEGVRIPRGMDIETFWKVTEECISRADEANAALEKARK</sequence>
<dbReference type="SUPFAM" id="SSF53590">
    <property type="entry name" value="Nucleoside hydrolase"/>
    <property type="match status" value="1"/>
</dbReference>
<proteinExistence type="inferred from homology"/>
<comment type="similarity">
    <text evidence="1">Belongs to the IUNH family.</text>
</comment>
<evidence type="ECO:0000256" key="3">
    <source>
        <dbReference type="ARBA" id="ARBA00023295"/>
    </source>
</evidence>
<feature type="compositionally biased region" description="Basic and acidic residues" evidence="4">
    <location>
        <begin position="286"/>
        <end position="302"/>
    </location>
</feature>
<dbReference type="InterPro" id="IPR012916">
    <property type="entry name" value="RED_N"/>
</dbReference>
<evidence type="ECO:0000256" key="2">
    <source>
        <dbReference type="ARBA" id="ARBA00022801"/>
    </source>
</evidence>
<evidence type="ECO:0000256" key="4">
    <source>
        <dbReference type="SAM" id="MobiDB-lite"/>
    </source>
</evidence>
<feature type="compositionally biased region" description="Acidic residues" evidence="4">
    <location>
        <begin position="170"/>
        <end position="181"/>
    </location>
</feature>
<dbReference type="AlphaFoldDB" id="A0A8K0TK26"/>
<feature type="domain" description="RED-like N-terminal" evidence="6">
    <location>
        <begin position="77"/>
        <end position="198"/>
    </location>
</feature>
<keyword evidence="2" id="KW-0378">Hydrolase</keyword>
<feature type="compositionally biased region" description="Low complexity" evidence="4">
    <location>
        <begin position="362"/>
        <end position="372"/>
    </location>
</feature>
<dbReference type="PANTHER" id="PTHR12304:SF4">
    <property type="entry name" value="URIDINE NUCLEOSIDASE"/>
    <property type="match status" value="1"/>
</dbReference>
<dbReference type="EMBL" id="JAGPXD010000002">
    <property type="protein sequence ID" value="KAH7368945.1"/>
    <property type="molecule type" value="Genomic_DNA"/>
</dbReference>
<dbReference type="Pfam" id="PF01156">
    <property type="entry name" value="IU_nuc_hydro"/>
    <property type="match status" value="1"/>
</dbReference>
<organism evidence="7 8">
    <name type="scientific">Plectosphaerella cucumerina</name>
    <dbReference type="NCBI Taxonomy" id="40658"/>
    <lineage>
        <taxon>Eukaryota</taxon>
        <taxon>Fungi</taxon>
        <taxon>Dikarya</taxon>
        <taxon>Ascomycota</taxon>
        <taxon>Pezizomycotina</taxon>
        <taxon>Sordariomycetes</taxon>
        <taxon>Hypocreomycetidae</taxon>
        <taxon>Glomerellales</taxon>
        <taxon>Plectosphaerellaceae</taxon>
        <taxon>Plectosphaerella</taxon>
    </lineage>
</organism>
<feature type="compositionally biased region" description="Basic residues" evidence="4">
    <location>
        <begin position="505"/>
        <end position="516"/>
    </location>
</feature>
<feature type="region of interest" description="Disordered" evidence="4">
    <location>
        <begin position="1"/>
        <end position="105"/>
    </location>
</feature>
<dbReference type="Gene3D" id="3.90.245.10">
    <property type="entry name" value="Ribonucleoside hydrolase-like"/>
    <property type="match status" value="1"/>
</dbReference>
<reference evidence="7" key="1">
    <citation type="journal article" date="2021" name="Nat. Commun.">
        <title>Genetic determinants of endophytism in the Arabidopsis root mycobiome.</title>
        <authorList>
            <person name="Mesny F."/>
            <person name="Miyauchi S."/>
            <person name="Thiergart T."/>
            <person name="Pickel B."/>
            <person name="Atanasova L."/>
            <person name="Karlsson M."/>
            <person name="Huettel B."/>
            <person name="Barry K.W."/>
            <person name="Haridas S."/>
            <person name="Chen C."/>
            <person name="Bauer D."/>
            <person name="Andreopoulos W."/>
            <person name="Pangilinan J."/>
            <person name="LaButti K."/>
            <person name="Riley R."/>
            <person name="Lipzen A."/>
            <person name="Clum A."/>
            <person name="Drula E."/>
            <person name="Henrissat B."/>
            <person name="Kohler A."/>
            <person name="Grigoriev I.V."/>
            <person name="Martin F.M."/>
            <person name="Hacquard S."/>
        </authorList>
    </citation>
    <scope>NUCLEOTIDE SEQUENCE</scope>
    <source>
        <strain evidence="7">MPI-CAGE-AT-0016</strain>
    </source>
</reference>
<dbReference type="InterPro" id="IPR036452">
    <property type="entry name" value="Ribo_hydro-like"/>
</dbReference>
<evidence type="ECO:0000259" key="5">
    <source>
        <dbReference type="Pfam" id="PF01156"/>
    </source>
</evidence>
<feature type="compositionally biased region" description="Acidic residues" evidence="4">
    <location>
        <begin position="346"/>
        <end position="356"/>
    </location>
</feature>
<evidence type="ECO:0000256" key="1">
    <source>
        <dbReference type="ARBA" id="ARBA00009176"/>
    </source>
</evidence>
<dbReference type="PANTHER" id="PTHR12304">
    <property type="entry name" value="INOSINE-URIDINE PREFERRING NUCLEOSIDE HYDROLASE"/>
    <property type="match status" value="1"/>
</dbReference>
<keyword evidence="3" id="KW-0326">Glycosidase</keyword>
<feature type="compositionally biased region" description="Acidic residues" evidence="4">
    <location>
        <begin position="321"/>
        <end position="339"/>
    </location>
</feature>
<gene>
    <name evidence="7" type="ORF">B0T11DRAFT_316974</name>
</gene>
<evidence type="ECO:0000313" key="8">
    <source>
        <dbReference type="Proteomes" id="UP000813385"/>
    </source>
</evidence>
<evidence type="ECO:0000313" key="7">
    <source>
        <dbReference type="EMBL" id="KAH7368945.1"/>
    </source>
</evidence>
<dbReference type="InterPro" id="IPR023186">
    <property type="entry name" value="IUNH"/>
</dbReference>
<feature type="compositionally biased region" description="Low complexity" evidence="4">
    <location>
        <begin position="22"/>
        <end position="37"/>
    </location>
</feature>
<dbReference type="InterPro" id="IPR001910">
    <property type="entry name" value="Inosine/uridine_hydrolase_dom"/>
</dbReference>
<keyword evidence="8" id="KW-1185">Reference proteome</keyword>
<dbReference type="CDD" id="cd02651">
    <property type="entry name" value="nuc_hydro_IU_UC_XIUA"/>
    <property type="match status" value="1"/>
</dbReference>
<dbReference type="OrthoDB" id="432381at2759"/>
<accession>A0A8K0TK26</accession>
<dbReference type="GO" id="GO:0005829">
    <property type="term" value="C:cytosol"/>
    <property type="evidence" value="ECO:0007669"/>
    <property type="project" value="TreeGrafter"/>
</dbReference>
<dbReference type="GO" id="GO:0006152">
    <property type="term" value="P:purine nucleoside catabolic process"/>
    <property type="evidence" value="ECO:0007669"/>
    <property type="project" value="TreeGrafter"/>
</dbReference>
<evidence type="ECO:0000259" key="6">
    <source>
        <dbReference type="Pfam" id="PF07808"/>
    </source>
</evidence>